<protein>
    <submittedName>
        <fullName evidence="3">PQQ-dependent sugar dehydrogenase</fullName>
    </submittedName>
</protein>
<dbReference type="RefSeq" id="WP_390202547.1">
    <property type="nucleotide sequence ID" value="NZ_JAODIW010000005.1"/>
</dbReference>
<dbReference type="PANTHER" id="PTHR19328">
    <property type="entry name" value="HEDGEHOG-INTERACTING PROTEIN"/>
    <property type="match status" value="1"/>
</dbReference>
<gene>
    <name evidence="3" type="ORF">ACFO0N_21740</name>
</gene>
<dbReference type="InterPro" id="IPR011042">
    <property type="entry name" value="6-blade_b-propeller_TolB-like"/>
</dbReference>
<evidence type="ECO:0000313" key="4">
    <source>
        <dbReference type="Proteomes" id="UP001595921"/>
    </source>
</evidence>
<proteinExistence type="predicted"/>
<accession>A0ABD5PIA4</accession>
<organism evidence="3 4">
    <name type="scientific">Halobium salinum</name>
    <dbReference type="NCBI Taxonomy" id="1364940"/>
    <lineage>
        <taxon>Archaea</taxon>
        <taxon>Methanobacteriati</taxon>
        <taxon>Methanobacteriota</taxon>
        <taxon>Stenosarchaea group</taxon>
        <taxon>Halobacteria</taxon>
        <taxon>Halobacteriales</taxon>
        <taxon>Haloferacaceae</taxon>
        <taxon>Halobium</taxon>
    </lineage>
</organism>
<dbReference type="InterPro" id="IPR011041">
    <property type="entry name" value="Quinoprot_gluc/sorb_DH_b-prop"/>
</dbReference>
<feature type="domain" description="Glucose/Sorbosone dehydrogenase" evidence="2">
    <location>
        <begin position="104"/>
        <end position="410"/>
    </location>
</feature>
<evidence type="ECO:0000259" key="2">
    <source>
        <dbReference type="Pfam" id="PF07995"/>
    </source>
</evidence>
<dbReference type="SUPFAM" id="SSF50952">
    <property type="entry name" value="Soluble quinoprotein glucose dehydrogenase"/>
    <property type="match status" value="1"/>
</dbReference>
<dbReference type="PROSITE" id="PS51257">
    <property type="entry name" value="PROKAR_LIPOPROTEIN"/>
    <property type="match status" value="1"/>
</dbReference>
<sequence length="483" mass="51077">MGPTRRSFLRRGSAVATLGSLVGLTGCSQSVAPSADAGDGAAESSETNDSTTGSSPATDETADDGGTDAGPSVPESVALEPLVTGFQAPVAVVFPPDTSPDSPDRAYVVDQSGVVSLYESGELRDGPFLDLRDSLEFGGEKGLLGFALHPNFAGNRRLFVRYSAPRREGTPSAYSHTFVLAEFQAAADGRTVRRDSERTLLEIPEPQRNHNAGDVAFGPDGYLYVAVGDGGGGNDRGRGHVDDWYDPVPGGNGQDVTENLLGSILRIDVDSRSDGKPYGIPEDNPLVGTDGLDEHYAWGFRNPWRMSFDGEDLYVGDVGQGWFEEVDLVRAGGNYGWNVKEGTHCLRRESCPDRTPDSVRGGEPLLDPVVEYPHSGGEVSGISVIGGYVYRGSAVPGLRGRYVFADLNANGRLFVATPPDVGTGTDGRDGTEGGLWPVRALDVQGGERTLERVLSFGRDPRGELYVLGGGSGESGVYRVVAGE</sequence>
<feature type="region of interest" description="Disordered" evidence="1">
    <location>
        <begin position="27"/>
        <end position="75"/>
    </location>
</feature>
<dbReference type="AlphaFoldDB" id="A0ABD5PIA4"/>
<dbReference type="PANTHER" id="PTHR19328:SF75">
    <property type="entry name" value="ALDOSE SUGAR DEHYDROGENASE YLII"/>
    <property type="match status" value="1"/>
</dbReference>
<dbReference type="EMBL" id="JBHSDS010000017">
    <property type="protein sequence ID" value="MFC4360577.1"/>
    <property type="molecule type" value="Genomic_DNA"/>
</dbReference>
<evidence type="ECO:0000313" key="3">
    <source>
        <dbReference type="EMBL" id="MFC4360577.1"/>
    </source>
</evidence>
<feature type="compositionally biased region" description="Low complexity" evidence="1">
    <location>
        <begin position="34"/>
        <end position="45"/>
    </location>
</feature>
<dbReference type="InterPro" id="IPR006311">
    <property type="entry name" value="TAT_signal"/>
</dbReference>
<keyword evidence="4" id="KW-1185">Reference proteome</keyword>
<dbReference type="Proteomes" id="UP001595921">
    <property type="component" value="Unassembled WGS sequence"/>
</dbReference>
<dbReference type="PROSITE" id="PS51318">
    <property type="entry name" value="TAT"/>
    <property type="match status" value="1"/>
</dbReference>
<name>A0ABD5PIA4_9EURY</name>
<evidence type="ECO:0000256" key="1">
    <source>
        <dbReference type="SAM" id="MobiDB-lite"/>
    </source>
</evidence>
<reference evidence="3 4" key="1">
    <citation type="journal article" date="2019" name="Int. J. Syst. Evol. Microbiol.">
        <title>The Global Catalogue of Microorganisms (GCM) 10K type strain sequencing project: providing services to taxonomists for standard genome sequencing and annotation.</title>
        <authorList>
            <consortium name="The Broad Institute Genomics Platform"/>
            <consortium name="The Broad Institute Genome Sequencing Center for Infectious Disease"/>
            <person name="Wu L."/>
            <person name="Ma J."/>
        </authorList>
    </citation>
    <scope>NUCLEOTIDE SEQUENCE [LARGE SCALE GENOMIC DNA]</scope>
    <source>
        <strain evidence="3 4">CGMCC 1.12553</strain>
    </source>
</reference>
<dbReference type="Gene3D" id="2.120.10.30">
    <property type="entry name" value="TolB, C-terminal domain"/>
    <property type="match status" value="1"/>
</dbReference>
<dbReference type="Pfam" id="PF07995">
    <property type="entry name" value="GSDH"/>
    <property type="match status" value="1"/>
</dbReference>
<feature type="compositionally biased region" description="Polar residues" evidence="1">
    <location>
        <begin position="47"/>
        <end position="56"/>
    </location>
</feature>
<dbReference type="InterPro" id="IPR012938">
    <property type="entry name" value="Glc/Sorbosone_DH"/>
</dbReference>
<comment type="caution">
    <text evidence="3">The sequence shown here is derived from an EMBL/GenBank/DDBJ whole genome shotgun (WGS) entry which is preliminary data.</text>
</comment>